<dbReference type="InterPro" id="IPR046358">
    <property type="entry name" value="Flagellin_C"/>
</dbReference>
<dbReference type="InterPro" id="IPR001492">
    <property type="entry name" value="Flagellin"/>
</dbReference>
<keyword evidence="3" id="KW-0964">Secreted</keyword>
<evidence type="ECO:0000259" key="4">
    <source>
        <dbReference type="Pfam" id="PF00669"/>
    </source>
</evidence>
<dbReference type="PRINTS" id="PR00207">
    <property type="entry name" value="FLAGELLIN"/>
</dbReference>
<keyword evidence="2 3" id="KW-0975">Bacterial flagellum</keyword>
<evidence type="ECO:0000313" key="7">
    <source>
        <dbReference type="Proteomes" id="UP000252355"/>
    </source>
</evidence>
<comment type="caution">
    <text evidence="6">The sequence shown here is derived from an EMBL/GenBank/DDBJ whole genome shotgun (WGS) entry which is preliminary data.</text>
</comment>
<dbReference type="SUPFAM" id="SSF64518">
    <property type="entry name" value="Phase 1 flagellin"/>
    <property type="match status" value="2"/>
</dbReference>
<comment type="function">
    <text evidence="3">Flagellin is the subunit protein which polymerizes to form the filaments of bacterial flagella.</text>
</comment>
<dbReference type="InterPro" id="IPR042187">
    <property type="entry name" value="Flagellin_C_sub2"/>
</dbReference>
<dbReference type="Gene3D" id="6.10.10.10">
    <property type="entry name" value="Flagellar export chaperone, C-terminal domain"/>
    <property type="match status" value="1"/>
</dbReference>
<dbReference type="PANTHER" id="PTHR42792:SF2">
    <property type="entry name" value="FLAGELLIN"/>
    <property type="match status" value="1"/>
</dbReference>
<dbReference type="Pfam" id="PF00669">
    <property type="entry name" value="Flagellin_N"/>
    <property type="match status" value="1"/>
</dbReference>
<dbReference type="GO" id="GO:0009288">
    <property type="term" value="C:bacterial-type flagellum"/>
    <property type="evidence" value="ECO:0007669"/>
    <property type="project" value="UniProtKB-SubCell"/>
</dbReference>
<protein>
    <recommendedName>
        <fullName evidence="3">Flagellin</fullName>
    </recommendedName>
</protein>
<dbReference type="Gene3D" id="1.20.1330.10">
    <property type="entry name" value="f41 fragment of flagellin, N-terminal domain"/>
    <property type="match status" value="2"/>
</dbReference>
<evidence type="ECO:0000256" key="3">
    <source>
        <dbReference type="RuleBase" id="RU362073"/>
    </source>
</evidence>
<reference evidence="6 7" key="1">
    <citation type="submission" date="2018-05" db="EMBL/GenBank/DDBJ databases">
        <title>A metagenomic window into the 2 km-deep terrestrial subsurface aquifer revealed taxonomically and functionally diverse microbial community comprising novel uncultured bacterial lineages.</title>
        <authorList>
            <person name="Kadnikov V.V."/>
            <person name="Mardanov A.V."/>
            <person name="Beletsky A.V."/>
            <person name="Banks D."/>
            <person name="Pimenov N.V."/>
            <person name="Frank Y.A."/>
            <person name="Karnachuk O.V."/>
            <person name="Ravin N.V."/>
        </authorList>
    </citation>
    <scope>NUCLEOTIDE SEQUENCE [LARGE SCALE GENOMIC DNA]</scope>
    <source>
        <strain evidence="6">BY5</strain>
    </source>
</reference>
<sequence>MALRINTNVTALNAHMNLAFNDSRLSGSIERLSSGLRINKAADDAAGLTISEKLRTQVRGINRAIMNVQDGISLIQTAEGALNEIHAMLQRMRELAIQASNDTLTTTDRLEIQKEIAQLKEDINRISWGTEFNTKKLLDGSGTANVSTSSPKNLDGVVTGAVLTFSDFSVMVMPKEEMTPYGPRQLKGTAQVQRSAIFVRTDGQIASGSTTLQSISNFYDQNGYFILDLPQTLYIQGDNHQGALTVSKDLTLNQLAQRIQAAMTTDQLGNGLHFEASSAIFYDYGENNGQMAVTSGKNGKVGRVNFTGEESLVKALGFQEVIAPVDPVYSIAVVNLGMPPGSRKIINTQIAGHRASGLIEGLDLVFQPPTNAYARTASATLGVRISLPIQFTVADSRTGGSAVPVTVNIPSGDFAMSQVASIINATLISGGSFARARVNDSYAIEFYTTNTGSSAYVSIANYTGSTELGIATGRYTGSGGTPGTLKGLGVVSVFDFSVNNLGFAIADRHDPTNIINITLNANYSAGGVKSIAEAINLQMGGLLIKAYDVGGVLQLQSLETGIYSGFSIVDLGLGAPLTDIRLYNGQAIAAVNGSPVIQNFAYDQTKTNFGYVVGGTSPTDDLHFLTVDENGTAVSLTVAAGDPATGGSFRTLASIANLYNNAVNQVPGAKMAVEIETGTQTLRFYATTPGENGSITFTDLGDPNSANTIRSVWSVIPQTYDNGTGQYKFTMHIRDAFIQFQIGPNQGHTAKSNIIRTDCRALGIEDLDLTNIRVAEEAIGLIDKALQRISSERAKLGAIQNRMEYTNNSLNVALQNMAASDSRIRDVDMAREVIELTRFQVLQQSSNAMLAQANVTSQRVLDLLR</sequence>
<organism evidence="6 7">
    <name type="scientific">Candidatus Ozemobacter sibiricus</name>
    <dbReference type="NCBI Taxonomy" id="2268124"/>
    <lineage>
        <taxon>Bacteria</taxon>
        <taxon>Candidatus Ozemobacteria</taxon>
        <taxon>Candidatus Ozemobacterales</taxon>
        <taxon>Candidatus Ozemobacteraceae</taxon>
        <taxon>Candidatus Ozemobacter</taxon>
    </lineage>
</organism>
<comment type="subcellular location">
    <subcellularLocation>
        <location evidence="3">Secreted</location>
    </subcellularLocation>
    <subcellularLocation>
        <location evidence="3">Bacterial flagellum</location>
    </subcellularLocation>
</comment>
<evidence type="ECO:0000256" key="1">
    <source>
        <dbReference type="ARBA" id="ARBA00005709"/>
    </source>
</evidence>
<evidence type="ECO:0000313" key="6">
    <source>
        <dbReference type="EMBL" id="RCK79809.1"/>
    </source>
</evidence>
<dbReference type="AlphaFoldDB" id="A0A367ZPZ4"/>
<feature type="domain" description="Flagellin N-terminal" evidence="4">
    <location>
        <begin position="5"/>
        <end position="143"/>
    </location>
</feature>
<dbReference type="InterPro" id="IPR001029">
    <property type="entry name" value="Flagellin_N"/>
</dbReference>
<dbReference type="EMBL" id="QOQW01000010">
    <property type="protein sequence ID" value="RCK79809.1"/>
    <property type="molecule type" value="Genomic_DNA"/>
</dbReference>
<dbReference type="Pfam" id="PF00700">
    <property type="entry name" value="Flagellin_C"/>
    <property type="match status" value="1"/>
</dbReference>
<dbReference type="PANTHER" id="PTHR42792">
    <property type="entry name" value="FLAGELLIN"/>
    <property type="match status" value="1"/>
</dbReference>
<comment type="similarity">
    <text evidence="1 3">Belongs to the bacterial flagellin family.</text>
</comment>
<evidence type="ECO:0000259" key="5">
    <source>
        <dbReference type="Pfam" id="PF00700"/>
    </source>
</evidence>
<keyword evidence="6" id="KW-0966">Cell projection</keyword>
<keyword evidence="6" id="KW-0282">Flagellum</keyword>
<gene>
    <name evidence="6" type="ORF">OZSIB_3963</name>
</gene>
<dbReference type="GO" id="GO:0005198">
    <property type="term" value="F:structural molecule activity"/>
    <property type="evidence" value="ECO:0007669"/>
    <property type="project" value="UniProtKB-UniRule"/>
</dbReference>
<dbReference type="Proteomes" id="UP000252355">
    <property type="component" value="Unassembled WGS sequence"/>
</dbReference>
<proteinExistence type="inferred from homology"/>
<accession>A0A367ZPZ4</accession>
<dbReference type="GO" id="GO:0005576">
    <property type="term" value="C:extracellular region"/>
    <property type="evidence" value="ECO:0007669"/>
    <property type="project" value="UniProtKB-SubCell"/>
</dbReference>
<keyword evidence="6" id="KW-0969">Cilium</keyword>
<name>A0A367ZPZ4_9BACT</name>
<evidence type="ECO:0000256" key="2">
    <source>
        <dbReference type="ARBA" id="ARBA00023143"/>
    </source>
</evidence>
<feature type="domain" description="Flagellin C-terminal" evidence="5">
    <location>
        <begin position="780"/>
        <end position="864"/>
    </location>
</feature>